<feature type="compositionally biased region" description="Polar residues" evidence="1">
    <location>
        <begin position="35"/>
        <end position="52"/>
    </location>
</feature>
<dbReference type="GO" id="GO:0004525">
    <property type="term" value="F:ribonuclease III activity"/>
    <property type="evidence" value="ECO:0007669"/>
    <property type="project" value="InterPro"/>
</dbReference>
<dbReference type="RefSeq" id="XP_008713085.1">
    <property type="nucleotide sequence ID" value="XM_008714863.1"/>
</dbReference>
<dbReference type="STRING" id="1220924.W2S760"/>
<reference evidence="3 4" key="1">
    <citation type="submission" date="2013-03" db="EMBL/GenBank/DDBJ databases">
        <title>The Genome Sequence of Phialophora europaea CBS 101466.</title>
        <authorList>
            <consortium name="The Broad Institute Genomics Platform"/>
            <person name="Cuomo C."/>
            <person name="de Hoog S."/>
            <person name="Gorbushina A."/>
            <person name="Walker B."/>
            <person name="Young S.K."/>
            <person name="Zeng Q."/>
            <person name="Gargeya S."/>
            <person name="Fitzgerald M."/>
            <person name="Haas B."/>
            <person name="Abouelleil A."/>
            <person name="Allen A.W."/>
            <person name="Alvarado L."/>
            <person name="Arachchi H.M."/>
            <person name="Berlin A.M."/>
            <person name="Chapman S.B."/>
            <person name="Gainer-Dewar J."/>
            <person name="Goldberg J."/>
            <person name="Griggs A."/>
            <person name="Gujja S."/>
            <person name="Hansen M."/>
            <person name="Howarth C."/>
            <person name="Imamovic A."/>
            <person name="Ireland A."/>
            <person name="Larimer J."/>
            <person name="McCowan C."/>
            <person name="Murphy C."/>
            <person name="Pearson M."/>
            <person name="Poon T.W."/>
            <person name="Priest M."/>
            <person name="Roberts A."/>
            <person name="Saif S."/>
            <person name="Shea T."/>
            <person name="Sisk P."/>
            <person name="Sykes S."/>
            <person name="Wortman J."/>
            <person name="Nusbaum C."/>
            <person name="Birren B."/>
        </authorList>
    </citation>
    <scope>NUCLEOTIDE SEQUENCE [LARGE SCALE GENOMIC DNA]</scope>
    <source>
        <strain evidence="3 4">CBS 101466</strain>
    </source>
</reference>
<dbReference type="CDD" id="cd00593">
    <property type="entry name" value="RIBOc"/>
    <property type="match status" value="1"/>
</dbReference>
<evidence type="ECO:0000313" key="3">
    <source>
        <dbReference type="EMBL" id="ETN44522.1"/>
    </source>
</evidence>
<name>W2S760_CYPE1</name>
<dbReference type="GO" id="GO:0003735">
    <property type="term" value="F:structural constituent of ribosome"/>
    <property type="evidence" value="ECO:0007669"/>
    <property type="project" value="InterPro"/>
</dbReference>
<dbReference type="GO" id="GO:0006396">
    <property type="term" value="P:RNA processing"/>
    <property type="evidence" value="ECO:0007669"/>
    <property type="project" value="InterPro"/>
</dbReference>
<dbReference type="VEuPathDB" id="FungiDB:HMPREF1541_10192"/>
<dbReference type="FunFam" id="1.10.1520.10:FF:000018">
    <property type="entry name" value="RNase III domain protein"/>
    <property type="match status" value="1"/>
</dbReference>
<dbReference type="Gene3D" id="1.10.1520.10">
    <property type="entry name" value="Ribonuclease III domain"/>
    <property type="match status" value="1"/>
</dbReference>
<dbReference type="GO" id="GO:0005762">
    <property type="term" value="C:mitochondrial large ribosomal subunit"/>
    <property type="evidence" value="ECO:0007669"/>
    <property type="project" value="InterPro"/>
</dbReference>
<dbReference type="AlphaFoldDB" id="W2S760"/>
<gene>
    <name evidence="3" type="ORF">HMPREF1541_10192</name>
</gene>
<organism evidence="3 4">
    <name type="scientific">Cyphellophora europaea (strain CBS 101466)</name>
    <name type="common">Phialophora europaea</name>
    <dbReference type="NCBI Taxonomy" id="1220924"/>
    <lineage>
        <taxon>Eukaryota</taxon>
        <taxon>Fungi</taxon>
        <taxon>Dikarya</taxon>
        <taxon>Ascomycota</taxon>
        <taxon>Pezizomycotina</taxon>
        <taxon>Eurotiomycetes</taxon>
        <taxon>Chaetothyriomycetidae</taxon>
        <taxon>Chaetothyriales</taxon>
        <taxon>Cyphellophoraceae</taxon>
        <taxon>Cyphellophora</taxon>
    </lineage>
</organism>
<dbReference type="Proteomes" id="UP000030752">
    <property type="component" value="Unassembled WGS sequence"/>
</dbReference>
<evidence type="ECO:0000259" key="2">
    <source>
        <dbReference type="Pfam" id="PF14622"/>
    </source>
</evidence>
<keyword evidence="4" id="KW-1185">Reference proteome</keyword>
<dbReference type="Pfam" id="PF14622">
    <property type="entry name" value="Ribonucleas_3_3"/>
    <property type="match status" value="1"/>
</dbReference>
<dbReference type="InterPro" id="IPR036389">
    <property type="entry name" value="RNase_III_sf"/>
</dbReference>
<protein>
    <recommendedName>
        <fullName evidence="2">RNase III domain-containing protein</fullName>
    </recommendedName>
</protein>
<dbReference type="InterPro" id="IPR040030">
    <property type="entry name" value="Ribosomal_mL57"/>
</dbReference>
<dbReference type="OrthoDB" id="2281895at2759"/>
<accession>W2S760</accession>
<dbReference type="InParanoid" id="W2S760"/>
<evidence type="ECO:0000256" key="1">
    <source>
        <dbReference type="SAM" id="MobiDB-lite"/>
    </source>
</evidence>
<dbReference type="GeneID" id="19977531"/>
<feature type="domain" description="RNase III" evidence="2">
    <location>
        <begin position="115"/>
        <end position="260"/>
    </location>
</feature>
<dbReference type="EMBL" id="KB822714">
    <property type="protein sequence ID" value="ETN44522.1"/>
    <property type="molecule type" value="Genomic_DNA"/>
</dbReference>
<dbReference type="GO" id="GO:0032543">
    <property type="term" value="P:mitochondrial translation"/>
    <property type="evidence" value="ECO:0007669"/>
    <property type="project" value="InterPro"/>
</dbReference>
<dbReference type="eggNOG" id="ENOG502RXWY">
    <property type="taxonomic scope" value="Eukaryota"/>
</dbReference>
<dbReference type="PANTHER" id="PTHR28160">
    <property type="entry name" value="54S RIBOSOMAL PROTEIN L15, MITOCHONDRIAL"/>
    <property type="match status" value="1"/>
</dbReference>
<dbReference type="SUPFAM" id="SSF69065">
    <property type="entry name" value="RNase III domain-like"/>
    <property type="match status" value="1"/>
</dbReference>
<dbReference type="InterPro" id="IPR000999">
    <property type="entry name" value="RNase_III_dom"/>
</dbReference>
<sequence>MATPSISSARILLEALRPVRTRPSCQCLRLEATRQRTSQQRRNVSTATTQFSEMEVDTPAPRWAQTPPAMKAPFPVKQRSVGGRHDVNKDPRRLDEMYSRFLGRDGPKLLSEESKWLAVTHKSFDHGRRGFNDRLAYLGKRIVELQTSLGLLSVSESSSTIAGDDIYGREPFSHPAVDAVECLSEETRASFTHHKRISKIAEQYGLPAVMRWVPKNPDSLVASGADMVYAQAIFAIIGALSLEQGGAVANKITKERILQPLGIGAPRVQGP</sequence>
<dbReference type="FunCoup" id="W2S760">
    <property type="interactions" value="137"/>
</dbReference>
<feature type="region of interest" description="Disordered" evidence="1">
    <location>
        <begin position="34"/>
        <end position="90"/>
    </location>
</feature>
<dbReference type="HOGENOM" id="CLU_057354_0_0_1"/>
<evidence type="ECO:0000313" key="4">
    <source>
        <dbReference type="Proteomes" id="UP000030752"/>
    </source>
</evidence>
<dbReference type="PANTHER" id="PTHR28160:SF1">
    <property type="entry name" value="LARGE RIBOSOMAL SUBUNIT PROTEIN ML57"/>
    <property type="match status" value="1"/>
</dbReference>
<proteinExistence type="predicted"/>